<dbReference type="AlphaFoldDB" id="A0AAV0U7W8"/>
<dbReference type="EMBL" id="CANTFM010000987">
    <property type="protein sequence ID" value="CAI5733081.1"/>
    <property type="molecule type" value="Genomic_DNA"/>
</dbReference>
<evidence type="ECO:0000313" key="2">
    <source>
        <dbReference type="Proteomes" id="UP001162029"/>
    </source>
</evidence>
<gene>
    <name evidence="1" type="ORF">PDE001_LOCUS5296</name>
</gene>
<comment type="caution">
    <text evidence="1">The sequence shown here is derived from an EMBL/GenBank/DDBJ whole genome shotgun (WGS) entry which is preliminary data.</text>
</comment>
<evidence type="ECO:0000313" key="1">
    <source>
        <dbReference type="EMBL" id="CAI5733081.1"/>
    </source>
</evidence>
<name>A0AAV0U7W8_9STRA</name>
<sequence>MKYHLVEGQWELYKAYNKRNVCGSYDVIFDNDISFRLRAITRETISKNASADIERHLDISIPDNGDFYGTEVSLNRIAPIGMQINLFEAKSKTYVEANGLYFAICYMDQSQEEFRLDCRLSNAEKEKLDGKDNEAQMVLEKVLQMLQ</sequence>
<organism evidence="1 2">
    <name type="scientific">Peronospora destructor</name>
    <dbReference type="NCBI Taxonomy" id="86335"/>
    <lineage>
        <taxon>Eukaryota</taxon>
        <taxon>Sar</taxon>
        <taxon>Stramenopiles</taxon>
        <taxon>Oomycota</taxon>
        <taxon>Peronosporomycetes</taxon>
        <taxon>Peronosporales</taxon>
        <taxon>Peronosporaceae</taxon>
        <taxon>Peronospora</taxon>
    </lineage>
</organism>
<proteinExistence type="predicted"/>
<protein>
    <submittedName>
        <fullName evidence="1">Uncharacterized protein</fullName>
    </submittedName>
</protein>
<keyword evidence="2" id="KW-1185">Reference proteome</keyword>
<reference evidence="1" key="1">
    <citation type="submission" date="2022-12" db="EMBL/GenBank/DDBJ databases">
        <authorList>
            <person name="Webb A."/>
        </authorList>
    </citation>
    <scope>NUCLEOTIDE SEQUENCE</scope>
    <source>
        <strain evidence="1">Pd1</strain>
    </source>
</reference>
<dbReference type="Proteomes" id="UP001162029">
    <property type="component" value="Unassembled WGS sequence"/>
</dbReference>
<accession>A0AAV0U7W8</accession>